<evidence type="ECO:0000313" key="2">
    <source>
        <dbReference type="EMBL" id="NIK89152.1"/>
    </source>
</evidence>
<dbReference type="SUPFAM" id="SSF46894">
    <property type="entry name" value="C-terminal effector domain of the bipartite response regulators"/>
    <property type="match status" value="1"/>
</dbReference>
<dbReference type="InterPro" id="IPR016032">
    <property type="entry name" value="Sig_transdc_resp-reg_C-effctor"/>
</dbReference>
<sequence>MNDLTVFQEYKNDGWDPLISFSNAVALIYEAQLNDASANKALLAVKQLLNADNVTVISNPAEHCQHRSTTSCGITPEPACIDGHTLWVDIGAHELGPVRLQFRRSPGHQPFTEDDVRMLSLLRRHLRTAHSLELLTNHDVFGCLASAQVAQSMAKGLVIVDTERRIHWRNPAADEILAGPNGLTEKNGHLCAHRAFETAHLESLVRGAAEGRHGVMLVSHPAEKYPFGLSFAPITASGRILLPTPYCGTFVLVTIKEMRRQIKLITERLGELFGFTPAEEHLGALLLEGHSLHDAARVSSKALSTVKTQLRSMLKKTGAHSQTELINVFLALPSIF</sequence>
<dbReference type="Gene3D" id="1.10.10.10">
    <property type="entry name" value="Winged helix-like DNA-binding domain superfamily/Winged helix DNA-binding domain"/>
    <property type="match status" value="1"/>
</dbReference>
<comment type="caution">
    <text evidence="2">The sequence shown here is derived from an EMBL/GenBank/DDBJ whole genome shotgun (WGS) entry which is preliminary data.</text>
</comment>
<evidence type="ECO:0000259" key="1">
    <source>
        <dbReference type="SMART" id="SM00421"/>
    </source>
</evidence>
<keyword evidence="2" id="KW-0238">DNA-binding</keyword>
<dbReference type="SMART" id="SM00421">
    <property type="entry name" value="HTH_LUXR"/>
    <property type="match status" value="1"/>
</dbReference>
<organism evidence="2 3">
    <name type="scientific">Rhizomicrobium palustre</name>
    <dbReference type="NCBI Taxonomy" id="189966"/>
    <lineage>
        <taxon>Bacteria</taxon>
        <taxon>Pseudomonadati</taxon>
        <taxon>Pseudomonadota</taxon>
        <taxon>Alphaproteobacteria</taxon>
        <taxon>Micropepsales</taxon>
        <taxon>Micropepsaceae</taxon>
        <taxon>Rhizomicrobium</taxon>
    </lineage>
</organism>
<protein>
    <submittedName>
        <fullName evidence="2">DNA-binding CsgD family transcriptional regulator</fullName>
    </submittedName>
</protein>
<dbReference type="GO" id="GO:0003677">
    <property type="term" value="F:DNA binding"/>
    <property type="evidence" value="ECO:0007669"/>
    <property type="project" value="UniProtKB-KW"/>
</dbReference>
<evidence type="ECO:0000313" key="3">
    <source>
        <dbReference type="Proteomes" id="UP000570514"/>
    </source>
</evidence>
<keyword evidence="3" id="KW-1185">Reference proteome</keyword>
<gene>
    <name evidence="2" type="ORF">FHS83_002470</name>
</gene>
<proteinExistence type="predicted"/>
<dbReference type="Proteomes" id="UP000570514">
    <property type="component" value="Unassembled WGS sequence"/>
</dbReference>
<name>A0A846N1Q6_9PROT</name>
<feature type="domain" description="HTH luxR-type" evidence="1">
    <location>
        <begin position="272"/>
        <end position="329"/>
    </location>
</feature>
<reference evidence="2 3" key="1">
    <citation type="submission" date="2020-03" db="EMBL/GenBank/DDBJ databases">
        <title>Genomic Encyclopedia of Type Strains, Phase IV (KMG-IV): sequencing the most valuable type-strain genomes for metagenomic binning, comparative biology and taxonomic classification.</title>
        <authorList>
            <person name="Goeker M."/>
        </authorList>
    </citation>
    <scope>NUCLEOTIDE SEQUENCE [LARGE SCALE GENOMIC DNA]</scope>
    <source>
        <strain evidence="2 3">DSM 19867</strain>
    </source>
</reference>
<dbReference type="RefSeq" id="WP_167083265.1">
    <property type="nucleotide sequence ID" value="NZ_BAAADC010000001.1"/>
</dbReference>
<dbReference type="InterPro" id="IPR036388">
    <property type="entry name" value="WH-like_DNA-bd_sf"/>
</dbReference>
<dbReference type="EMBL" id="JAASRM010000001">
    <property type="protein sequence ID" value="NIK89152.1"/>
    <property type="molecule type" value="Genomic_DNA"/>
</dbReference>
<dbReference type="AlphaFoldDB" id="A0A846N1Q6"/>
<dbReference type="GO" id="GO:0006355">
    <property type="term" value="P:regulation of DNA-templated transcription"/>
    <property type="evidence" value="ECO:0007669"/>
    <property type="project" value="InterPro"/>
</dbReference>
<dbReference type="InterPro" id="IPR000792">
    <property type="entry name" value="Tscrpt_reg_LuxR_C"/>
</dbReference>
<accession>A0A846N1Q6</accession>